<proteinExistence type="inferred from homology"/>
<dbReference type="AlphaFoldDB" id="A0A7X2LR49"/>
<dbReference type="Proteomes" id="UP000446768">
    <property type="component" value="Unassembled WGS sequence"/>
</dbReference>
<gene>
    <name evidence="3" type="ORF">GJ700_01660</name>
</gene>
<comment type="similarity">
    <text evidence="1">Belongs to the short-chain dehydrogenases/reductases (SDR) family.</text>
</comment>
<keyword evidence="2" id="KW-0560">Oxidoreductase</keyword>
<dbReference type="RefSeq" id="WP_154370903.1">
    <property type="nucleotide sequence ID" value="NZ_WKJJ01000001.1"/>
</dbReference>
<dbReference type="Gene3D" id="3.40.50.720">
    <property type="entry name" value="NAD(P)-binding Rossmann-like Domain"/>
    <property type="match status" value="1"/>
</dbReference>
<evidence type="ECO:0000313" key="4">
    <source>
        <dbReference type="Proteomes" id="UP000446768"/>
    </source>
</evidence>
<dbReference type="GO" id="GO:0016020">
    <property type="term" value="C:membrane"/>
    <property type="evidence" value="ECO:0007669"/>
    <property type="project" value="TreeGrafter"/>
</dbReference>
<evidence type="ECO:0000313" key="3">
    <source>
        <dbReference type="EMBL" id="MRV70428.1"/>
    </source>
</evidence>
<organism evidence="3 4">
    <name type="scientific">Pseudoduganella rivuli</name>
    <dbReference type="NCBI Taxonomy" id="2666085"/>
    <lineage>
        <taxon>Bacteria</taxon>
        <taxon>Pseudomonadati</taxon>
        <taxon>Pseudomonadota</taxon>
        <taxon>Betaproteobacteria</taxon>
        <taxon>Burkholderiales</taxon>
        <taxon>Oxalobacteraceae</taxon>
        <taxon>Telluria group</taxon>
        <taxon>Pseudoduganella</taxon>
    </lineage>
</organism>
<dbReference type="GO" id="GO:0016491">
    <property type="term" value="F:oxidoreductase activity"/>
    <property type="evidence" value="ECO:0007669"/>
    <property type="project" value="UniProtKB-KW"/>
</dbReference>
<protein>
    <submittedName>
        <fullName evidence="3">SDR family NAD(P)-dependent oxidoreductase</fullName>
    </submittedName>
</protein>
<dbReference type="EMBL" id="WKJJ01000001">
    <property type="protein sequence ID" value="MRV70428.1"/>
    <property type="molecule type" value="Genomic_DNA"/>
</dbReference>
<evidence type="ECO:0000256" key="2">
    <source>
        <dbReference type="ARBA" id="ARBA00023002"/>
    </source>
</evidence>
<dbReference type="PANTHER" id="PTHR44196:SF1">
    <property type="entry name" value="DEHYDROGENASE_REDUCTASE SDR FAMILY MEMBER 7B"/>
    <property type="match status" value="1"/>
</dbReference>
<dbReference type="SUPFAM" id="SSF51735">
    <property type="entry name" value="NAD(P)-binding Rossmann-fold domains"/>
    <property type="match status" value="1"/>
</dbReference>
<accession>A0A7X2LR49</accession>
<dbReference type="PANTHER" id="PTHR44196">
    <property type="entry name" value="DEHYDROGENASE/REDUCTASE SDR FAMILY MEMBER 7B"/>
    <property type="match status" value="1"/>
</dbReference>
<keyword evidence="4" id="KW-1185">Reference proteome</keyword>
<comment type="caution">
    <text evidence="3">The sequence shown here is derived from an EMBL/GenBank/DDBJ whole genome shotgun (WGS) entry which is preliminary data.</text>
</comment>
<dbReference type="InterPro" id="IPR002347">
    <property type="entry name" value="SDR_fam"/>
</dbReference>
<dbReference type="PRINTS" id="PR00081">
    <property type="entry name" value="GDHRDH"/>
</dbReference>
<name>A0A7X2LR49_9BURK</name>
<sequence>MHFQDKVILIVGASSGMGRALAKRLAGDGAIVFATARRQELLDQLAQEIALAGGQCAVHAADAMDPDAAAAVVRDCVGRYGRIDLVVLNAGGAPALDMRTMEARDVTAYMRSNYDVAVNYLFPVLHQMRRQRAGMVALTNSLAGLLGVPLQGPYSAAKGALRLLIDTCRIEFARDGIRFVSVYPGFVGTAVTKNDGMPAPLEISEECAVDHILHALRRELPDYMFPWPMRWLMRLALCLPKRVTNWILQREVPAEPAPRHP</sequence>
<dbReference type="InterPro" id="IPR036291">
    <property type="entry name" value="NAD(P)-bd_dom_sf"/>
</dbReference>
<dbReference type="Pfam" id="PF00106">
    <property type="entry name" value="adh_short"/>
    <property type="match status" value="1"/>
</dbReference>
<evidence type="ECO:0000256" key="1">
    <source>
        <dbReference type="ARBA" id="ARBA00006484"/>
    </source>
</evidence>
<reference evidence="3 4" key="1">
    <citation type="submission" date="2019-11" db="EMBL/GenBank/DDBJ databases">
        <title>Novel species isolated from a subtropical stream in China.</title>
        <authorList>
            <person name="Lu H."/>
        </authorList>
    </citation>
    <scope>NUCLEOTIDE SEQUENCE [LARGE SCALE GENOMIC DNA]</scope>
    <source>
        <strain evidence="3 4">FT92W</strain>
    </source>
</reference>